<gene>
    <name evidence="1" type="ORF">ANN_14693</name>
</gene>
<accession>A0ABQ8SYH7</accession>
<dbReference type="Proteomes" id="UP001148838">
    <property type="component" value="Unassembled WGS sequence"/>
</dbReference>
<evidence type="ECO:0000313" key="2">
    <source>
        <dbReference type="Proteomes" id="UP001148838"/>
    </source>
</evidence>
<protein>
    <recommendedName>
        <fullName evidence="3">Transposase</fullName>
    </recommendedName>
</protein>
<dbReference type="PANTHER" id="PTHR47326:SF1">
    <property type="entry name" value="HTH PSQ-TYPE DOMAIN-CONTAINING PROTEIN"/>
    <property type="match status" value="1"/>
</dbReference>
<name>A0ABQ8SYH7_PERAM</name>
<organism evidence="1 2">
    <name type="scientific">Periplaneta americana</name>
    <name type="common">American cockroach</name>
    <name type="synonym">Blatta americana</name>
    <dbReference type="NCBI Taxonomy" id="6978"/>
    <lineage>
        <taxon>Eukaryota</taxon>
        <taxon>Metazoa</taxon>
        <taxon>Ecdysozoa</taxon>
        <taxon>Arthropoda</taxon>
        <taxon>Hexapoda</taxon>
        <taxon>Insecta</taxon>
        <taxon>Pterygota</taxon>
        <taxon>Neoptera</taxon>
        <taxon>Polyneoptera</taxon>
        <taxon>Dictyoptera</taxon>
        <taxon>Blattodea</taxon>
        <taxon>Blattoidea</taxon>
        <taxon>Blattidae</taxon>
        <taxon>Blattinae</taxon>
        <taxon>Periplaneta</taxon>
    </lineage>
</organism>
<evidence type="ECO:0000313" key="1">
    <source>
        <dbReference type="EMBL" id="KAJ4438742.1"/>
    </source>
</evidence>
<evidence type="ECO:0008006" key="3">
    <source>
        <dbReference type="Google" id="ProtNLM"/>
    </source>
</evidence>
<sequence length="465" mass="53335">MASRQDWTPSKRSRAVTVREEGYTFKEIARKLGNGATVSGVQKVWQSDGVKYVRRRNGEALNPECLIATMKHPVAAMIWGCMSKNGVGRLQIVQGNFNAEKYIKDILETKLIPSIADLHPNCDDFVFEQDGAPCHTAKSVMQWLQQKNIKSIPDNLIGTPCLYYRQRGGYYHSLLGVQFKVCHGSLYAVMWLVDEPREFNLPTLPQRCITNVLEKLPSKYGFSQKTGYTKWDHKCNEDVMEELQLESVINHVKHYQNNWINHLHRMRRDRIPKVMLHYRPNGKMSLGRPKKRWIENSTNRTGSKNGDGNYDCEEQFVSHFPDYVITQTFHRNLNNLVSKFRETGYIELKRCVGKATKLTGDLFANVKEKMQKSPHRPLKRLAAETGDKAGEMSPGSNTESYPAFAHIGLRENPGKNLNQVTCPDRESNPGHLVSRLDVLTVTPQVWTDRDRWLAYVRVAMNLRVS</sequence>
<keyword evidence="2" id="KW-1185">Reference proteome</keyword>
<dbReference type="InterPro" id="IPR036397">
    <property type="entry name" value="RNaseH_sf"/>
</dbReference>
<comment type="caution">
    <text evidence="1">The sequence shown here is derived from an EMBL/GenBank/DDBJ whole genome shotgun (WGS) entry which is preliminary data.</text>
</comment>
<dbReference type="PANTHER" id="PTHR47326">
    <property type="entry name" value="TRANSPOSABLE ELEMENT TC3 TRANSPOSASE-LIKE PROTEIN"/>
    <property type="match status" value="1"/>
</dbReference>
<proteinExistence type="predicted"/>
<dbReference type="EMBL" id="JAJSOF020000019">
    <property type="protein sequence ID" value="KAJ4438742.1"/>
    <property type="molecule type" value="Genomic_DNA"/>
</dbReference>
<dbReference type="Gene3D" id="3.30.420.10">
    <property type="entry name" value="Ribonuclease H-like superfamily/Ribonuclease H"/>
    <property type="match status" value="1"/>
</dbReference>
<reference evidence="1 2" key="1">
    <citation type="journal article" date="2022" name="Allergy">
        <title>Genome assembly and annotation of Periplaneta americana reveal a comprehensive cockroach allergen profile.</title>
        <authorList>
            <person name="Wang L."/>
            <person name="Xiong Q."/>
            <person name="Saelim N."/>
            <person name="Wang L."/>
            <person name="Nong W."/>
            <person name="Wan A.T."/>
            <person name="Shi M."/>
            <person name="Liu X."/>
            <person name="Cao Q."/>
            <person name="Hui J.H.L."/>
            <person name="Sookrung N."/>
            <person name="Leung T.F."/>
            <person name="Tungtrongchitr A."/>
            <person name="Tsui S.K.W."/>
        </authorList>
    </citation>
    <scope>NUCLEOTIDE SEQUENCE [LARGE SCALE GENOMIC DNA]</scope>
    <source>
        <strain evidence="1">PWHHKU_190912</strain>
    </source>
</reference>